<dbReference type="EMBL" id="BAAARA010000015">
    <property type="protein sequence ID" value="GAA2357395.1"/>
    <property type="molecule type" value="Genomic_DNA"/>
</dbReference>
<sequence length="206" mass="22790">MAKRIGVLAAVALVVGMTFLQRSDSRLTTARQPAEAVCRTEAEITACMWPEHGEHLDRWLKIARRYRETFADIQPRATLFAEKGTKWTGPEPIPIGSIEPGTSDEHLVESLVTSTLRRPPDCARLPSDQPGMTSYGPYPGMIGRDLAAAWMKHRIRPHLPPQGLGVPGREEQVERLLAAPEAIQVDSVRRALQAGDECENPMPELP</sequence>
<accession>A0ABN3GPQ4</accession>
<evidence type="ECO:0000313" key="1">
    <source>
        <dbReference type="EMBL" id="GAA2357395.1"/>
    </source>
</evidence>
<evidence type="ECO:0008006" key="3">
    <source>
        <dbReference type="Google" id="ProtNLM"/>
    </source>
</evidence>
<name>A0ABN3GPQ4_9PSEU</name>
<reference evidence="1 2" key="1">
    <citation type="journal article" date="2019" name="Int. J. Syst. Evol. Microbiol.">
        <title>The Global Catalogue of Microorganisms (GCM) 10K type strain sequencing project: providing services to taxonomists for standard genome sequencing and annotation.</title>
        <authorList>
            <consortium name="The Broad Institute Genomics Platform"/>
            <consortium name="The Broad Institute Genome Sequencing Center for Infectious Disease"/>
            <person name="Wu L."/>
            <person name="Ma J."/>
        </authorList>
    </citation>
    <scope>NUCLEOTIDE SEQUENCE [LARGE SCALE GENOMIC DNA]</scope>
    <source>
        <strain evidence="1 2">JCM 16221</strain>
    </source>
</reference>
<protein>
    <recommendedName>
        <fullName evidence="3">Secreted protein</fullName>
    </recommendedName>
</protein>
<dbReference type="RefSeq" id="WP_344134934.1">
    <property type="nucleotide sequence ID" value="NZ_BAAARA010000015.1"/>
</dbReference>
<comment type="caution">
    <text evidence="1">The sequence shown here is derived from an EMBL/GenBank/DDBJ whole genome shotgun (WGS) entry which is preliminary data.</text>
</comment>
<organism evidence="1 2">
    <name type="scientific">Saccharopolyspora halophila</name>
    <dbReference type="NCBI Taxonomy" id="405551"/>
    <lineage>
        <taxon>Bacteria</taxon>
        <taxon>Bacillati</taxon>
        <taxon>Actinomycetota</taxon>
        <taxon>Actinomycetes</taxon>
        <taxon>Pseudonocardiales</taxon>
        <taxon>Pseudonocardiaceae</taxon>
        <taxon>Saccharopolyspora</taxon>
    </lineage>
</organism>
<proteinExistence type="predicted"/>
<dbReference type="Proteomes" id="UP001501218">
    <property type="component" value="Unassembled WGS sequence"/>
</dbReference>
<gene>
    <name evidence="1" type="ORF">GCM10009854_39780</name>
</gene>
<keyword evidence="2" id="KW-1185">Reference proteome</keyword>
<evidence type="ECO:0000313" key="2">
    <source>
        <dbReference type="Proteomes" id="UP001501218"/>
    </source>
</evidence>